<gene>
    <name evidence="4" type="primary">ATG7</name>
    <name evidence="4" type="ORF">DERF_004409</name>
</gene>
<dbReference type="InterPro" id="IPR000594">
    <property type="entry name" value="ThiF_NAD_FAD-bd"/>
</dbReference>
<feature type="region of interest" description="Disordered" evidence="1">
    <location>
        <begin position="842"/>
        <end position="861"/>
    </location>
</feature>
<evidence type="ECO:0000259" key="3">
    <source>
        <dbReference type="Pfam" id="PF16420"/>
    </source>
</evidence>
<dbReference type="Proteomes" id="UP000790347">
    <property type="component" value="Unassembled WGS sequence"/>
</dbReference>
<feature type="domain" description="THIF-type NAD/FAD binding fold" evidence="2">
    <location>
        <begin position="449"/>
        <end position="742"/>
    </location>
</feature>
<dbReference type="Pfam" id="PF16420">
    <property type="entry name" value="ATG7_N"/>
    <property type="match status" value="1"/>
</dbReference>
<dbReference type="GO" id="GO:0000045">
    <property type="term" value="P:autophagosome assembly"/>
    <property type="evidence" value="ECO:0007669"/>
    <property type="project" value="TreeGrafter"/>
</dbReference>
<feature type="domain" description="Ubiquitin-like modifier-activating enzyme Atg7 N-terminal" evidence="3">
    <location>
        <begin position="19"/>
        <end position="428"/>
    </location>
</feature>
<feature type="compositionally biased region" description="Acidic residues" evidence="1">
    <location>
        <begin position="842"/>
        <end position="852"/>
    </location>
</feature>
<dbReference type="InterPro" id="IPR032197">
    <property type="entry name" value="Atg7_N"/>
</dbReference>
<organism evidence="4 5">
    <name type="scientific">Dermatophagoides farinae</name>
    <name type="common">American house dust mite</name>
    <dbReference type="NCBI Taxonomy" id="6954"/>
    <lineage>
        <taxon>Eukaryota</taxon>
        <taxon>Metazoa</taxon>
        <taxon>Ecdysozoa</taxon>
        <taxon>Arthropoda</taxon>
        <taxon>Chelicerata</taxon>
        <taxon>Arachnida</taxon>
        <taxon>Acari</taxon>
        <taxon>Acariformes</taxon>
        <taxon>Sarcoptiformes</taxon>
        <taxon>Astigmata</taxon>
        <taxon>Psoroptidia</taxon>
        <taxon>Analgoidea</taxon>
        <taxon>Pyroglyphidae</taxon>
        <taxon>Dermatophagoidinae</taxon>
        <taxon>Dermatophagoides</taxon>
    </lineage>
</organism>
<dbReference type="PANTHER" id="PTHR10953">
    <property type="entry name" value="UBIQUITIN-ACTIVATING ENZYME E1"/>
    <property type="match status" value="1"/>
</dbReference>
<dbReference type="GO" id="GO:0006995">
    <property type="term" value="P:cellular response to nitrogen starvation"/>
    <property type="evidence" value="ECO:0007669"/>
    <property type="project" value="TreeGrafter"/>
</dbReference>
<evidence type="ECO:0000256" key="1">
    <source>
        <dbReference type="SAM" id="MobiDB-lite"/>
    </source>
</evidence>
<dbReference type="Gene3D" id="3.40.50.720">
    <property type="entry name" value="NAD(P)-binding Rossmann-like Domain"/>
    <property type="match status" value="1"/>
</dbReference>
<dbReference type="Pfam" id="PF00899">
    <property type="entry name" value="ThiF"/>
    <property type="match status" value="1"/>
</dbReference>
<dbReference type="InterPro" id="IPR042523">
    <property type="entry name" value="Atg7_N_2"/>
</dbReference>
<dbReference type="InterPro" id="IPR042522">
    <property type="entry name" value="Atg7_N_1"/>
</dbReference>
<dbReference type="GO" id="GO:0000422">
    <property type="term" value="P:autophagy of mitochondrion"/>
    <property type="evidence" value="ECO:0007669"/>
    <property type="project" value="TreeGrafter"/>
</dbReference>
<dbReference type="GO" id="GO:0032446">
    <property type="term" value="P:protein modification by small protein conjugation"/>
    <property type="evidence" value="ECO:0007669"/>
    <property type="project" value="TreeGrafter"/>
</dbReference>
<dbReference type="GO" id="GO:0019779">
    <property type="term" value="F:Atg8 activating enzyme activity"/>
    <property type="evidence" value="ECO:0007669"/>
    <property type="project" value="TreeGrafter"/>
</dbReference>
<dbReference type="SUPFAM" id="SSF69572">
    <property type="entry name" value="Activating enzymes of the ubiquitin-like proteins"/>
    <property type="match status" value="1"/>
</dbReference>
<protein>
    <submittedName>
        <fullName evidence="4">Autophagy protein 7</fullName>
    </submittedName>
</protein>
<dbReference type="PANTHER" id="PTHR10953:SF3">
    <property type="entry name" value="UBIQUITIN-LIKE MODIFIER-ACTIVATING ENZYME ATG7"/>
    <property type="match status" value="1"/>
</dbReference>
<name>A0A922L5H6_DERFA</name>
<dbReference type="AlphaFoldDB" id="A0A922L5H6"/>
<dbReference type="GO" id="GO:0000407">
    <property type="term" value="C:phagophore assembly site"/>
    <property type="evidence" value="ECO:0007669"/>
    <property type="project" value="TreeGrafter"/>
</dbReference>
<dbReference type="GO" id="GO:0019778">
    <property type="term" value="F:Atg12 activating enzyme activity"/>
    <property type="evidence" value="ECO:0007669"/>
    <property type="project" value="TreeGrafter"/>
</dbReference>
<comment type="caution">
    <text evidence="4">The sequence shown here is derived from an EMBL/GenBank/DDBJ whole genome shotgun (WGS) entry which is preliminary data.</text>
</comment>
<dbReference type="EMBL" id="ASGP02000002">
    <property type="protein sequence ID" value="KAH9520719.1"/>
    <property type="molecule type" value="Genomic_DNA"/>
</dbReference>
<dbReference type="GO" id="GO:0034727">
    <property type="term" value="P:piecemeal microautophagy of the nucleus"/>
    <property type="evidence" value="ECO:0007669"/>
    <property type="project" value="TreeGrafter"/>
</dbReference>
<evidence type="ECO:0000313" key="4">
    <source>
        <dbReference type="EMBL" id="KAH9520719.1"/>
    </source>
</evidence>
<dbReference type="InterPro" id="IPR045886">
    <property type="entry name" value="ThiF/MoeB/HesA"/>
</dbReference>
<accession>A0A922L5H6</accession>
<dbReference type="Gene3D" id="3.40.140.100">
    <property type="entry name" value="Ubiquitin-like modifier-activating enzyme ATG7 C-terminal domain"/>
    <property type="match status" value="1"/>
</dbReference>
<proteinExistence type="predicted"/>
<dbReference type="InterPro" id="IPR035985">
    <property type="entry name" value="Ubiquitin-activating_enz"/>
</dbReference>
<keyword evidence="5" id="KW-1185">Reference proteome</keyword>
<dbReference type="Gene3D" id="3.40.140.70">
    <property type="entry name" value="Ubiquitin-like modifier-activating enzyme ATG7 N-terminal domain"/>
    <property type="match status" value="1"/>
</dbReference>
<evidence type="ECO:0000259" key="2">
    <source>
        <dbReference type="Pfam" id="PF00899"/>
    </source>
</evidence>
<reference evidence="4" key="1">
    <citation type="submission" date="2013-05" db="EMBL/GenBank/DDBJ databases">
        <authorList>
            <person name="Yim A.K.Y."/>
            <person name="Chan T.F."/>
            <person name="Ji K.M."/>
            <person name="Liu X.Y."/>
            <person name="Zhou J.W."/>
            <person name="Li R.Q."/>
            <person name="Yang K.Y."/>
            <person name="Li J."/>
            <person name="Li M."/>
            <person name="Law P.T.W."/>
            <person name="Wu Y.L."/>
            <person name="Cai Z.L."/>
            <person name="Qin H."/>
            <person name="Bao Y."/>
            <person name="Leung R.K.K."/>
            <person name="Ng P.K.S."/>
            <person name="Zou J."/>
            <person name="Zhong X.J."/>
            <person name="Ran P.X."/>
            <person name="Zhong N.S."/>
            <person name="Liu Z.G."/>
            <person name="Tsui S.K.W."/>
        </authorList>
    </citation>
    <scope>NUCLEOTIDE SEQUENCE</scope>
    <source>
        <strain evidence="4">Derf</strain>
        <tissue evidence="4">Whole organism</tissue>
    </source>
</reference>
<sequence length="861" mass="99884">MATNNDLNSSNNNKKSIIEFLPFSTLIDSSFWFEIKRIKLDVLKLSTTPIDICPSFSVHTNIPGIVTLNYEAFESYDKLCTRREHTDLDEDLFYLNGQLIIYNTRDEFETTDKHVLINQQGKLIWDALNDETLCSKVDSSLEYYLARFFMIVYGDFKSYDFNFWNAYPSLSFPPHCFRLNSPNNIKWNHHFSYEQTNRLWQSFKNIPMKQRLFFVILLKPTNNNNNKTNDGHNNAVYFQNYDPEIVLFKNLWSLDFIQNLSNTKQQDVKIIFTFSDYSSYPNYPGWLLRNYLAYIHVRMAQLLKQYRNNKTILWFVQQCLYNTNLLIGSLSISRHYECESTLKPQWFDKISSRSFIHKIAMLPWNYKKISSDQYIQGFIEDVNKFYNSNSSDITDCSNDRINKTYVPNAVGWERNKKLNNRLLPNQVNCGNTLKPEIIATDALYLNLKLMKWRLVQNLELDKIKNTHCLLLGSGTLGCNVARTLVAWGINHITMVDNKNVSFSNPARQSLYTYQDAIGGVQSKAQAAAIALRLINPSIESKGIDLNIKMPGHLFEKSFEEEMNEIENLEKLIDQTDVVFLMTDTRESRWLPTVIATAKHKIIINVALGFDSFLVQRFGLRLRLNNSIDQQSKWLDIYSKQTKVYNQLFPDNNIEQTSSSTLQAPILLGTQLGCYFCNDVFAPSNSTKDRTLDQQCTVTRPGLSMIASGFAVELLMSILQHPAGPLAPSMTRFHEQYNIKKRMSELNDEQLIDMELLDVESLLGIIPHECRGFLSIYEQMTPSTPRLEYCIACSDKIIDKYRMDKRKFLYQAINDSKSLETITGIEIFHNVNDIDVKEFDIDDNSYDEDDNDDGNDKQFVQV</sequence>
<reference evidence="4" key="2">
    <citation type="journal article" date="2022" name="Res Sq">
        <title>Comparative Genomics Reveals Insights into the Divergent Evolution of Astigmatic Mites and Household Pest Adaptations.</title>
        <authorList>
            <person name="Xiong Q."/>
            <person name="Wan A.T.-Y."/>
            <person name="Liu X.-Y."/>
            <person name="Fung C.S.-H."/>
            <person name="Xiao X."/>
            <person name="Malainual N."/>
            <person name="Hou J."/>
            <person name="Wang L."/>
            <person name="Wang M."/>
            <person name="Yang K."/>
            <person name="Cui Y."/>
            <person name="Leung E."/>
            <person name="Nong W."/>
            <person name="Shin S.-K."/>
            <person name="Au S."/>
            <person name="Jeong K.Y."/>
            <person name="Chew F.T."/>
            <person name="Hui J."/>
            <person name="Leung T.F."/>
            <person name="Tungtrongchitr A."/>
            <person name="Zhong N."/>
            <person name="Liu Z."/>
            <person name="Tsui S."/>
        </authorList>
    </citation>
    <scope>NUCLEOTIDE SEQUENCE</scope>
    <source>
        <strain evidence="4">Derf</strain>
        <tissue evidence="4">Whole organism</tissue>
    </source>
</reference>
<evidence type="ECO:0000313" key="5">
    <source>
        <dbReference type="Proteomes" id="UP000790347"/>
    </source>
</evidence>